<dbReference type="GO" id="GO:0019888">
    <property type="term" value="F:protein phosphatase regulator activity"/>
    <property type="evidence" value="ECO:0007669"/>
    <property type="project" value="TreeGrafter"/>
</dbReference>
<name>A0A316UTZ1_9BASI</name>
<feature type="compositionally biased region" description="Acidic residues" evidence="3">
    <location>
        <begin position="1793"/>
        <end position="1811"/>
    </location>
</feature>
<dbReference type="STRING" id="1569628.A0A316UTZ1"/>
<evidence type="ECO:0000256" key="1">
    <source>
        <dbReference type="ARBA" id="ARBA00022737"/>
    </source>
</evidence>
<dbReference type="OrthoDB" id="9986677at2759"/>
<dbReference type="InterPro" id="IPR021133">
    <property type="entry name" value="HEAT_type_2"/>
</dbReference>
<feature type="compositionally biased region" description="Low complexity" evidence="3">
    <location>
        <begin position="405"/>
        <end position="433"/>
    </location>
</feature>
<dbReference type="GO" id="GO:0005737">
    <property type="term" value="C:cytoplasm"/>
    <property type="evidence" value="ECO:0007669"/>
    <property type="project" value="TreeGrafter"/>
</dbReference>
<feature type="compositionally biased region" description="Polar residues" evidence="3">
    <location>
        <begin position="553"/>
        <end position="584"/>
    </location>
</feature>
<dbReference type="Proteomes" id="UP000245884">
    <property type="component" value="Unassembled WGS sequence"/>
</dbReference>
<feature type="compositionally biased region" description="Low complexity" evidence="3">
    <location>
        <begin position="609"/>
        <end position="621"/>
    </location>
</feature>
<feature type="compositionally biased region" description="Low complexity" evidence="3">
    <location>
        <begin position="277"/>
        <end position="288"/>
    </location>
</feature>
<feature type="compositionally biased region" description="Low complexity" evidence="3">
    <location>
        <begin position="500"/>
        <end position="513"/>
    </location>
</feature>
<feature type="compositionally biased region" description="Basic and acidic residues" evidence="3">
    <location>
        <begin position="223"/>
        <end position="232"/>
    </location>
</feature>
<feature type="compositionally biased region" description="Low complexity" evidence="3">
    <location>
        <begin position="373"/>
        <end position="393"/>
    </location>
</feature>
<feature type="compositionally biased region" description="Basic residues" evidence="3">
    <location>
        <begin position="1774"/>
        <end position="1784"/>
    </location>
</feature>
<feature type="compositionally biased region" description="Low complexity" evidence="3">
    <location>
        <begin position="1849"/>
        <end position="1863"/>
    </location>
</feature>
<organism evidence="4 5">
    <name type="scientific">Jaminaea rosea</name>
    <dbReference type="NCBI Taxonomy" id="1569628"/>
    <lineage>
        <taxon>Eukaryota</taxon>
        <taxon>Fungi</taxon>
        <taxon>Dikarya</taxon>
        <taxon>Basidiomycota</taxon>
        <taxon>Ustilaginomycotina</taxon>
        <taxon>Exobasidiomycetes</taxon>
        <taxon>Microstromatales</taxon>
        <taxon>Microstromatales incertae sedis</taxon>
        <taxon>Jaminaea</taxon>
    </lineage>
</organism>
<evidence type="ECO:0000256" key="2">
    <source>
        <dbReference type="PROSITE-ProRule" id="PRU00103"/>
    </source>
</evidence>
<dbReference type="PANTHER" id="PTHR10648:SF1">
    <property type="entry name" value="SERINE_THREONINE-PROTEIN PHOSPHATASE 4 REGULATORY SUBUNIT 1"/>
    <property type="match status" value="1"/>
</dbReference>
<feature type="compositionally biased region" description="Pro residues" evidence="3">
    <location>
        <begin position="300"/>
        <end position="313"/>
    </location>
</feature>
<feature type="compositionally biased region" description="Pro residues" evidence="3">
    <location>
        <begin position="720"/>
        <end position="729"/>
    </location>
</feature>
<feature type="compositionally biased region" description="Acidic residues" evidence="3">
    <location>
        <begin position="1914"/>
        <end position="1931"/>
    </location>
</feature>
<dbReference type="InterPro" id="IPR011989">
    <property type="entry name" value="ARM-like"/>
</dbReference>
<feature type="compositionally biased region" description="Acidic residues" evidence="3">
    <location>
        <begin position="1741"/>
        <end position="1752"/>
    </location>
</feature>
<keyword evidence="1" id="KW-0677">Repeat</keyword>
<feature type="compositionally biased region" description="Low complexity" evidence="3">
    <location>
        <begin position="74"/>
        <end position="85"/>
    </location>
</feature>
<feature type="region of interest" description="Disordered" evidence="3">
    <location>
        <begin position="810"/>
        <end position="841"/>
    </location>
</feature>
<dbReference type="PANTHER" id="PTHR10648">
    <property type="entry name" value="SERINE/THREONINE-PROTEIN PHOSPHATASE PP2A 65 KDA REGULATORY SUBUNIT"/>
    <property type="match status" value="1"/>
</dbReference>
<feature type="compositionally biased region" description="Basic and acidic residues" evidence="3">
    <location>
        <begin position="34"/>
        <end position="46"/>
    </location>
</feature>
<dbReference type="InterPro" id="IPR051023">
    <property type="entry name" value="PP2A_Regulatory_Subunit_A"/>
</dbReference>
<sequence>MSTNSSSDTSSQRQDADPSAASGSSSGSKAANGDAERRNGEDSERASKRHSIATTPASPSLTISTFDDDEKRSGGSSNDLASSSSQLRQPAPIRPGDTLSPSASPSYAPHKHHHQRSRSVNLSPVMRVGSFVPPPSSPKNAPGGVNLNLAWENNFASGSGGGASTGSSSNAGSSKSPSAAFIANGMDPRHRSASPLNLGGPLKVPATRPASSGGDANHSFPPHIERQLHSRSPELSTRRGAHGSSSSAHRNASPARLYAMPVSPRLKAFGSDRMRRSSSSSSSGSSGSDKGAHHTGSSPPNRPASPVPGPINPDPEHAFDSIWPSDAAVASTSPSSPQRHRGELLHNWMMDRRRSESRSPSHADAQRASLARSAFSSSPGSAGSGSASSPIIIKGGGPFGHRKSLSASSSNSSASPTISISMLEPSRGGSPAPSSTPPPGSAGLHRSASNPGLQIVSPPPARGSPVSRFISPTTSSVKVDAQSVLAEVTPSGESPPASPKSPTSSSRYLSSGSEGQVQRRNSLNTARRRSLALGDGSPTSPSTLGSPSFPPRSGSTSPFANRSGASLARSPTPTAPGTSESPPKTRSFIGMPPRSGYELSDDPDDVGSEDGTSSSVSSGGQDDSKSQTTDDDDEERRRVREEDDDDEEDADEREERETGAFEADEEDALANERRTENARQLRDQSPSPTPAGEETESSSTPMRPALPKRPSLTRSSAVPSMPPSAPSQPAPSSFNPLRHFDVGAGASDPSMWHDPATNADNAPPADGNDSLLEGITIPPPDPADNHPSSESQPIASAVLAAMEDDDQIGHDEEHDLESGGAGEEGEGEDSHSQDTSGGEESLSTLERIFLFAKSEMTYHRIIVSRSLPHWIREVELSEAVEYVIALLNGLATDDADVCTAFAGELDQIMWFFFLNCPLAENDSEEGEDGEGDAGDESKATRPRLPVGVFTPLICALLLNQNATVAQTAQTSLVQFFQRLNRGEEDEQDRDGLVLHAAGREGELVDYEAYKLDAKAKQIVANELLEHVAFSMGRHSQQGQNHEEHSGNDLGEVEKAQENGVSGDKAVDEPLGQAQPSESDEDSSWDAEMREDGDIDIGGLAADDWRKISSPFGSSSPIFDAYDRADIDEEAAVGRMAAVSLIGALSLEAGAVSPSTVSDRFLPEILSLRDDAAFYVRKEVAMALGALSKHLDAEQVQERVLPAFEQLCADKIWHVRQAATTSLPAIFGRVKGQVKRETVVKLMRAFAGDVSRNVRTTALEIIGEAIYLFHEDEGGVPQELVRFFLGEPFDEEQESSSAGEGLSNDKQDGSEGSFLFADFDFGSAMNGGANKRSTMLAASGSESGVPPTPLWERPDYNAGFDDADRRLVMAYNFPAVVLTLGGDAAWPRLRQAHARLISSDSPKVRQSLSASLHEIAKLVSTETVRDELLPTFERLLSTNDEESDVKAALLENANVLLSRAPKDAALRQLGLLRDLWSTSFANDWRLREALALQVPLLADSFVGDDDEGCLMSIMQAALCDAISSVRDAGVKAVPALYRNFVLQHDQTIADGVLGMLSDMGEAKSYRVRVGFLRAVEALVREEGGEAENEQSKEGHGRLNAASFRLVVLPRLMELASDLVIDVRLALSSLVTTICHRHQQSDKSTEDGEGGFSRSSRMIDLLRHLSRDWSSEVRDPVLAVLAVMFGQEDPICQLEEGQAHERRARRRSELVLGPADGGPHRPPPSENGDYQNNGGTLTTMMDFDQDGEDEDDEGQQGIGEPFQMDEDDQPYNSLHQRQRRNRHRSHQMNGHRGYDDDEEDDDEGMEDMLDSDLEMVNLDDAAEANGDADATMTDDKQGANVLGLENHPSTASADESFESFTSSDSGDAGNTGEIMYLTSPERPCDVWSGQQSFFSASHDDAPPQGKEEPPAKGEAGEEQDDGGSEEGSDDEGQAEAKTSSADPFLSFVSFNLGAAGKKSRRRKKKQAPEATSPDAEAGS</sequence>
<dbReference type="Gene3D" id="1.25.10.10">
    <property type="entry name" value="Leucine-rich Repeat Variant"/>
    <property type="match status" value="2"/>
</dbReference>
<feature type="compositionally biased region" description="Polar residues" evidence="3">
    <location>
        <begin position="514"/>
        <end position="525"/>
    </location>
</feature>
<keyword evidence="5" id="KW-1185">Reference proteome</keyword>
<gene>
    <name evidence="4" type="ORF">BDZ90DRAFT_231266</name>
</gene>
<feature type="compositionally biased region" description="Basic and acidic residues" evidence="3">
    <location>
        <begin position="1895"/>
        <end position="1913"/>
    </location>
</feature>
<accession>A0A316UTZ1</accession>
<feature type="compositionally biased region" description="Low complexity" evidence="3">
    <location>
        <begin position="165"/>
        <end position="180"/>
    </location>
</feature>
<feature type="compositionally biased region" description="Acidic residues" evidence="3">
    <location>
        <begin position="599"/>
        <end position="608"/>
    </location>
</feature>
<feature type="region of interest" description="Disordered" evidence="3">
    <location>
        <begin position="922"/>
        <end position="942"/>
    </location>
</feature>
<protein>
    <submittedName>
        <fullName evidence="4">ARM repeat-containing protein</fullName>
    </submittedName>
</protein>
<feature type="compositionally biased region" description="Polar residues" evidence="3">
    <location>
        <begin position="52"/>
        <end position="65"/>
    </location>
</feature>
<feature type="compositionally biased region" description="Low complexity" evidence="3">
    <location>
        <begin position="536"/>
        <end position="547"/>
    </location>
</feature>
<feature type="repeat" description="HEAT" evidence="2">
    <location>
        <begin position="1160"/>
        <end position="1198"/>
    </location>
</feature>
<dbReference type="PROSITE" id="PS50077">
    <property type="entry name" value="HEAT_REPEAT"/>
    <property type="match status" value="2"/>
</dbReference>
<feature type="region of interest" description="Disordered" evidence="3">
    <location>
        <begin position="1055"/>
        <end position="1086"/>
    </location>
</feature>
<feature type="region of interest" description="Disordered" evidence="3">
    <location>
        <begin position="1709"/>
        <end position="1977"/>
    </location>
</feature>
<dbReference type="SUPFAM" id="SSF48371">
    <property type="entry name" value="ARM repeat"/>
    <property type="match status" value="1"/>
</dbReference>
<feature type="compositionally biased region" description="Acidic residues" evidence="3">
    <location>
        <begin position="642"/>
        <end position="652"/>
    </location>
</feature>
<feature type="compositionally biased region" description="Low complexity" evidence="3">
    <location>
        <begin position="1"/>
        <end position="33"/>
    </location>
</feature>
<feature type="compositionally biased region" description="Low complexity" evidence="3">
    <location>
        <begin position="754"/>
        <end position="769"/>
    </location>
</feature>
<evidence type="ECO:0000313" key="5">
    <source>
        <dbReference type="Proteomes" id="UP000245884"/>
    </source>
</evidence>
<reference evidence="4 5" key="1">
    <citation type="journal article" date="2018" name="Mol. Biol. Evol.">
        <title>Broad Genomic Sampling Reveals a Smut Pathogenic Ancestry of the Fungal Clade Ustilaginomycotina.</title>
        <authorList>
            <person name="Kijpornyongpan T."/>
            <person name="Mondo S.J."/>
            <person name="Barry K."/>
            <person name="Sandor L."/>
            <person name="Lee J."/>
            <person name="Lipzen A."/>
            <person name="Pangilinan J."/>
            <person name="LaButti K."/>
            <person name="Hainaut M."/>
            <person name="Henrissat B."/>
            <person name="Grigoriev I.V."/>
            <person name="Spatafora J.W."/>
            <person name="Aime M.C."/>
        </authorList>
    </citation>
    <scope>NUCLEOTIDE SEQUENCE [LARGE SCALE GENOMIC DNA]</scope>
    <source>
        <strain evidence="4 5">MCA 5214</strain>
    </source>
</reference>
<feature type="repeat" description="HEAT" evidence="2">
    <location>
        <begin position="1199"/>
        <end position="1237"/>
    </location>
</feature>
<feature type="compositionally biased region" description="Basic and acidic residues" evidence="3">
    <location>
        <begin position="340"/>
        <end position="365"/>
    </location>
</feature>
<feature type="compositionally biased region" description="Basic and acidic residues" evidence="3">
    <location>
        <begin position="670"/>
        <end position="682"/>
    </location>
</feature>
<feature type="compositionally biased region" description="Polar residues" evidence="3">
    <location>
        <begin position="1726"/>
        <end position="1737"/>
    </location>
</feature>
<evidence type="ECO:0000256" key="3">
    <source>
        <dbReference type="SAM" id="MobiDB-lite"/>
    </source>
</evidence>
<proteinExistence type="predicted"/>
<dbReference type="InterPro" id="IPR016024">
    <property type="entry name" value="ARM-type_fold"/>
</dbReference>
<evidence type="ECO:0000313" key="4">
    <source>
        <dbReference type="EMBL" id="PWN28268.1"/>
    </source>
</evidence>
<feature type="compositionally biased region" description="Acidic residues" evidence="3">
    <location>
        <begin position="922"/>
        <end position="934"/>
    </location>
</feature>
<dbReference type="GeneID" id="37027611"/>
<dbReference type="EMBL" id="KZ819665">
    <property type="protein sequence ID" value="PWN28268.1"/>
    <property type="molecule type" value="Genomic_DNA"/>
</dbReference>
<feature type="region of interest" description="Disordered" evidence="3">
    <location>
        <begin position="1"/>
        <end position="791"/>
    </location>
</feature>
<dbReference type="RefSeq" id="XP_025362880.1">
    <property type="nucleotide sequence ID" value="XM_025505788.1"/>
</dbReference>